<proteinExistence type="predicted"/>
<dbReference type="Proteomes" id="UP000016932">
    <property type="component" value="Unassembled WGS sequence"/>
</dbReference>
<dbReference type="GeneID" id="19336593"/>
<protein>
    <submittedName>
        <fullName evidence="1">Uncharacterized protein</fullName>
    </submittedName>
</protein>
<dbReference type="EMBL" id="KB446557">
    <property type="protein sequence ID" value="EME85028.1"/>
    <property type="molecule type" value="Genomic_DNA"/>
</dbReference>
<evidence type="ECO:0000313" key="1">
    <source>
        <dbReference type="EMBL" id="EME85028.1"/>
    </source>
</evidence>
<keyword evidence="2" id="KW-1185">Reference proteome</keyword>
<name>M3B6R1_PSEFD</name>
<gene>
    <name evidence="1" type="ORF">MYCFIDRAFT_207463</name>
</gene>
<dbReference type="KEGG" id="pfj:MYCFIDRAFT_207463"/>
<accession>M3B6R1</accession>
<dbReference type="AlphaFoldDB" id="M3B6R1"/>
<dbReference type="HOGENOM" id="CLU_1533231_0_0_1"/>
<dbReference type="VEuPathDB" id="FungiDB:MYCFIDRAFT_207463"/>
<organism evidence="1 2">
    <name type="scientific">Pseudocercospora fijiensis (strain CIRAD86)</name>
    <name type="common">Black leaf streak disease fungus</name>
    <name type="synonym">Mycosphaerella fijiensis</name>
    <dbReference type="NCBI Taxonomy" id="383855"/>
    <lineage>
        <taxon>Eukaryota</taxon>
        <taxon>Fungi</taxon>
        <taxon>Dikarya</taxon>
        <taxon>Ascomycota</taxon>
        <taxon>Pezizomycotina</taxon>
        <taxon>Dothideomycetes</taxon>
        <taxon>Dothideomycetidae</taxon>
        <taxon>Mycosphaerellales</taxon>
        <taxon>Mycosphaerellaceae</taxon>
        <taxon>Pseudocercospora</taxon>
    </lineage>
</organism>
<reference evidence="1 2" key="1">
    <citation type="journal article" date="2012" name="PLoS Pathog.">
        <title>Diverse lifestyles and strategies of plant pathogenesis encoded in the genomes of eighteen Dothideomycetes fungi.</title>
        <authorList>
            <person name="Ohm R.A."/>
            <person name="Feau N."/>
            <person name="Henrissat B."/>
            <person name="Schoch C.L."/>
            <person name="Horwitz B.A."/>
            <person name="Barry K.W."/>
            <person name="Condon B.J."/>
            <person name="Copeland A.C."/>
            <person name="Dhillon B."/>
            <person name="Glaser F."/>
            <person name="Hesse C.N."/>
            <person name="Kosti I."/>
            <person name="LaButti K."/>
            <person name="Lindquist E.A."/>
            <person name="Lucas S."/>
            <person name="Salamov A.A."/>
            <person name="Bradshaw R.E."/>
            <person name="Ciuffetti L."/>
            <person name="Hamelin R.C."/>
            <person name="Kema G.H.J."/>
            <person name="Lawrence C."/>
            <person name="Scott J.A."/>
            <person name="Spatafora J.W."/>
            <person name="Turgeon B.G."/>
            <person name="de Wit P.J.G.M."/>
            <person name="Zhong S."/>
            <person name="Goodwin S.B."/>
            <person name="Grigoriev I.V."/>
        </authorList>
    </citation>
    <scope>NUCLEOTIDE SEQUENCE [LARGE SCALE GENOMIC DNA]</scope>
    <source>
        <strain evidence="1 2">CIRAD86</strain>
    </source>
</reference>
<sequence length="175" mass="19769">MAPSLSAAFANLLRFPFPGDGRRAQCPQAHLPAVPAVTLLLAAVRSGRPFCISGSDQGAEHRPHKIHGGMAAQHIYVQWYETLQHTRYRQNRTLSLGLLRVRRDSRQRVPHPGLCLQTSHARSTTHRLSRHSGNSLLQIVEAVEEVLHRNCRLLTFGLSRSGSRRRYLFWRLVGL</sequence>
<evidence type="ECO:0000313" key="2">
    <source>
        <dbReference type="Proteomes" id="UP000016932"/>
    </source>
</evidence>
<dbReference type="RefSeq" id="XP_007925524.1">
    <property type="nucleotide sequence ID" value="XM_007927333.1"/>
</dbReference>